<keyword evidence="2 5" id="KW-0067">ATP-binding</keyword>
<keyword evidence="3" id="KW-0812">Transmembrane</keyword>
<gene>
    <name evidence="5" type="ORF">SAMN05192532_1183</name>
</gene>
<accession>A0A1I2FM30</accession>
<evidence type="ECO:0000313" key="5">
    <source>
        <dbReference type="EMBL" id="SFF06542.1"/>
    </source>
</evidence>
<reference evidence="5 6" key="1">
    <citation type="submission" date="2016-10" db="EMBL/GenBank/DDBJ databases">
        <authorList>
            <person name="de Groot N.N."/>
        </authorList>
    </citation>
    <scope>NUCLEOTIDE SEQUENCE [LARGE SCALE GENOMIC DNA]</scope>
    <source>
        <strain evidence="5 6">DSM 23995</strain>
    </source>
</reference>
<feature type="transmembrane region" description="Helical" evidence="3">
    <location>
        <begin position="132"/>
        <end position="149"/>
    </location>
</feature>
<dbReference type="RefSeq" id="WP_143083253.1">
    <property type="nucleotide sequence ID" value="NZ_FONT01000018.1"/>
</dbReference>
<keyword evidence="6" id="KW-1185">Reference proteome</keyword>
<evidence type="ECO:0000259" key="4">
    <source>
        <dbReference type="Pfam" id="PF00005"/>
    </source>
</evidence>
<keyword evidence="1" id="KW-0547">Nucleotide-binding</keyword>
<dbReference type="InterPro" id="IPR027417">
    <property type="entry name" value="P-loop_NTPase"/>
</dbReference>
<dbReference type="OrthoDB" id="9804819at2"/>
<dbReference type="EMBL" id="FONT01000018">
    <property type="protein sequence ID" value="SFF06542.1"/>
    <property type="molecule type" value="Genomic_DNA"/>
</dbReference>
<dbReference type="AlphaFoldDB" id="A0A1I2FM30"/>
<evidence type="ECO:0000256" key="3">
    <source>
        <dbReference type="SAM" id="Phobius"/>
    </source>
</evidence>
<organism evidence="5 6">
    <name type="scientific">Alteribacillus iranensis</name>
    <dbReference type="NCBI Taxonomy" id="930128"/>
    <lineage>
        <taxon>Bacteria</taxon>
        <taxon>Bacillati</taxon>
        <taxon>Bacillota</taxon>
        <taxon>Bacilli</taxon>
        <taxon>Bacillales</taxon>
        <taxon>Bacillaceae</taxon>
        <taxon>Alteribacillus</taxon>
    </lineage>
</organism>
<dbReference type="Gene3D" id="3.40.50.300">
    <property type="entry name" value="P-loop containing nucleotide triphosphate hydrolases"/>
    <property type="match status" value="1"/>
</dbReference>
<dbReference type="Proteomes" id="UP000199516">
    <property type="component" value="Unassembled WGS sequence"/>
</dbReference>
<dbReference type="PANTHER" id="PTHR43158:SF10">
    <property type="entry name" value="ABC TRANSPORTER ATP-BINDING PROTEIN YTRB"/>
    <property type="match status" value="1"/>
</dbReference>
<evidence type="ECO:0000256" key="2">
    <source>
        <dbReference type="ARBA" id="ARBA00022840"/>
    </source>
</evidence>
<dbReference type="GO" id="GO:0005524">
    <property type="term" value="F:ATP binding"/>
    <property type="evidence" value="ECO:0007669"/>
    <property type="project" value="UniProtKB-KW"/>
</dbReference>
<evidence type="ECO:0000313" key="6">
    <source>
        <dbReference type="Proteomes" id="UP000199516"/>
    </source>
</evidence>
<dbReference type="PANTHER" id="PTHR43158">
    <property type="entry name" value="SKFA PEPTIDE EXPORT ATP-BINDING PROTEIN SKFE"/>
    <property type="match status" value="1"/>
</dbReference>
<dbReference type="Pfam" id="PF00005">
    <property type="entry name" value="ABC_tran"/>
    <property type="match status" value="1"/>
</dbReference>
<dbReference type="InterPro" id="IPR017871">
    <property type="entry name" value="ABC_transporter-like_CS"/>
</dbReference>
<name>A0A1I2FM30_9BACI</name>
<dbReference type="GO" id="GO:0016887">
    <property type="term" value="F:ATP hydrolysis activity"/>
    <property type="evidence" value="ECO:0007669"/>
    <property type="project" value="InterPro"/>
</dbReference>
<protein>
    <submittedName>
        <fullName evidence="5">ABC-2 type transport system ATP-binding protein/acetoin utilization transport system ATP-binding protein</fullName>
    </submittedName>
</protein>
<evidence type="ECO:0000256" key="1">
    <source>
        <dbReference type="ARBA" id="ARBA00022741"/>
    </source>
</evidence>
<dbReference type="PROSITE" id="PS00211">
    <property type="entry name" value="ABC_TRANSPORTER_1"/>
    <property type="match status" value="1"/>
</dbReference>
<feature type="domain" description="ABC transporter" evidence="4">
    <location>
        <begin position="16"/>
        <end position="154"/>
    </location>
</feature>
<proteinExistence type="predicted"/>
<keyword evidence="3" id="KW-1133">Transmembrane helix</keyword>
<dbReference type="STRING" id="930128.SAMN05192532_1183"/>
<dbReference type="InterPro" id="IPR003439">
    <property type="entry name" value="ABC_transporter-like_ATP-bd"/>
</dbReference>
<dbReference type="SUPFAM" id="SSF52540">
    <property type="entry name" value="P-loop containing nucleoside triphosphate hydrolases"/>
    <property type="match status" value="1"/>
</dbReference>
<keyword evidence="3" id="KW-0472">Membrane</keyword>
<sequence length="163" mass="18877">MKVQQISKYINEKRVLHDVSFSIQPGTLTGLIGRNGSGKTTLLKILADIIRPDTGNIFIDETNLHKYPKLKARTVYMDTDLLYLQSLTTKSVRYMYEQTYPSFNATQYEELMQRFSLQEVKRVRHFSKGQRALFGLILAFAVNPSYILLDEPMNGLDFFVRKD</sequence>
<feature type="non-terminal residue" evidence="5">
    <location>
        <position position="163"/>
    </location>
</feature>